<dbReference type="EMBL" id="JAQIZT010000010">
    <property type="protein sequence ID" value="KAJ6981705.1"/>
    <property type="molecule type" value="Genomic_DNA"/>
</dbReference>
<feature type="domain" description="Oberon-like PHD finger" evidence="7">
    <location>
        <begin position="368"/>
        <end position="500"/>
    </location>
</feature>
<evidence type="ECO:0000256" key="1">
    <source>
        <dbReference type="ARBA" id="ARBA00004123"/>
    </source>
</evidence>
<evidence type="ECO:0000313" key="11">
    <source>
        <dbReference type="Proteomes" id="UP001164929"/>
    </source>
</evidence>
<protein>
    <submittedName>
        <fullName evidence="10">Protein OBERON 2 isoform X1</fullName>
    </submittedName>
</protein>
<keyword evidence="4" id="KW-0862">Zinc</keyword>
<gene>
    <name evidence="10" type="ORF">NC653_024951</name>
</gene>
<evidence type="ECO:0000256" key="3">
    <source>
        <dbReference type="ARBA" id="ARBA00022771"/>
    </source>
</evidence>
<comment type="caution">
    <text evidence="10">The sequence shown here is derived from an EMBL/GenBank/DDBJ whole genome shotgun (WGS) entry which is preliminary data.</text>
</comment>
<name>A0AAD6MB04_9ROSI</name>
<sequence length="691" mass="77720">MSDPLYSPSNKPHDHGPRTAFGLIFGPDYGSTSCQQNEQQFMENDIPHGSNGSEEEFVDDDVHQERNRGGHLIDEHNLSGQQNEQFMDSDTPNKSDGSSTLIDVNNSLRLVMPGETGEGLPYAPIDWPNPGDNWEWRVGRRVNSSGYFQDRFIYPPKSIHGKRKKMFASMPALESFIRTKFPSADVDAFFASFTWKILAKVQSPKEEVELMEIDKESNRSTPRERENILNLRPVAPDECGEGLPYAPEDWPNPGDTWTWRVGRRVAITGHYLDRYLYLPIRLCRLENTTRKKHGFASKLSVERYIRSVFPNADIGKFFASFSWKIPSKQSSINGNVEGHFFFPVPSEETAELFLSDSQHDSAGCKSGNKMCTSLGLQTENQPMATMSCDICCSEPGFCGYCCCILCCKTISSKHGGYSYIKCEAIVSEGHICGHVAHMNCALRTYMAGTVGGSIGLDAEYYCRRCDARTDLVPHVTRLLRTCETVDSQDEIEKILNLGFCILRGSQRADAKGLLKRIEVAITKLKCGTILEDIWKVEGEVSAILPAVSPNGNAMLEVSNHQDILDFRKSSPDASMSSDSQAESLKLEDEINQVLQALQVSQEAEYKIAEERLYAQKKYLQNLYQQLDKERSELARRTLKTNPDDLLSAVLSRVDQIKREVTKLKDMEEVANGFGRTSKDILKEHFGLEVEE</sequence>
<proteinExistence type="predicted"/>
<dbReference type="AlphaFoldDB" id="A0AAD6MB04"/>
<dbReference type="Pfam" id="PF23299">
    <property type="entry name" value="DUF7081"/>
    <property type="match status" value="2"/>
</dbReference>
<dbReference type="GO" id="GO:0008270">
    <property type="term" value="F:zinc ion binding"/>
    <property type="evidence" value="ECO:0007669"/>
    <property type="project" value="UniProtKB-KW"/>
</dbReference>
<dbReference type="InterPro" id="IPR032881">
    <property type="entry name" value="Oberon-like_PHD"/>
</dbReference>
<evidence type="ECO:0000259" key="9">
    <source>
        <dbReference type="Pfam" id="PF24590"/>
    </source>
</evidence>
<keyword evidence="2" id="KW-0479">Metal-binding</keyword>
<evidence type="ECO:0000256" key="6">
    <source>
        <dbReference type="SAM" id="MobiDB-lite"/>
    </source>
</evidence>
<dbReference type="PANTHER" id="PTHR33345:SF6">
    <property type="entry name" value="OS03G0747200 PROTEIN"/>
    <property type="match status" value="1"/>
</dbReference>
<organism evidence="10 11">
    <name type="scientific">Populus alba x Populus x berolinensis</name>
    <dbReference type="NCBI Taxonomy" id="444605"/>
    <lineage>
        <taxon>Eukaryota</taxon>
        <taxon>Viridiplantae</taxon>
        <taxon>Streptophyta</taxon>
        <taxon>Embryophyta</taxon>
        <taxon>Tracheophyta</taxon>
        <taxon>Spermatophyta</taxon>
        <taxon>Magnoliopsida</taxon>
        <taxon>eudicotyledons</taxon>
        <taxon>Gunneridae</taxon>
        <taxon>Pentapetalae</taxon>
        <taxon>rosids</taxon>
        <taxon>fabids</taxon>
        <taxon>Malpighiales</taxon>
        <taxon>Salicaceae</taxon>
        <taxon>Saliceae</taxon>
        <taxon>Populus</taxon>
    </lineage>
</organism>
<keyword evidence="11" id="KW-1185">Reference proteome</keyword>
<evidence type="ECO:0000259" key="8">
    <source>
        <dbReference type="Pfam" id="PF23299"/>
    </source>
</evidence>
<reference evidence="10" key="1">
    <citation type="journal article" date="2023" name="Mol. Ecol. Resour.">
        <title>Chromosome-level genome assembly of a triploid poplar Populus alba 'Berolinensis'.</title>
        <authorList>
            <person name="Chen S."/>
            <person name="Yu Y."/>
            <person name="Wang X."/>
            <person name="Wang S."/>
            <person name="Zhang T."/>
            <person name="Zhou Y."/>
            <person name="He R."/>
            <person name="Meng N."/>
            <person name="Wang Y."/>
            <person name="Liu W."/>
            <person name="Liu Z."/>
            <person name="Liu J."/>
            <person name="Guo Q."/>
            <person name="Huang H."/>
            <person name="Sederoff R.R."/>
            <person name="Wang G."/>
            <person name="Qu G."/>
            <person name="Chen S."/>
        </authorList>
    </citation>
    <scope>NUCLEOTIDE SEQUENCE</scope>
    <source>
        <strain evidence="10">SC-2020</strain>
    </source>
</reference>
<evidence type="ECO:0000256" key="4">
    <source>
        <dbReference type="ARBA" id="ARBA00022833"/>
    </source>
</evidence>
<dbReference type="Pfam" id="PF24590">
    <property type="entry name" value="DUF7615"/>
    <property type="match status" value="1"/>
</dbReference>
<feature type="domain" description="DUF7081" evidence="8">
    <location>
        <begin position="111"/>
        <end position="198"/>
    </location>
</feature>
<evidence type="ECO:0000256" key="2">
    <source>
        <dbReference type="ARBA" id="ARBA00022723"/>
    </source>
</evidence>
<comment type="subcellular location">
    <subcellularLocation>
        <location evidence="1">Nucleus</location>
    </subcellularLocation>
</comment>
<keyword evidence="3" id="KW-0863">Zinc-finger</keyword>
<keyword evidence="5" id="KW-0539">Nucleus</keyword>
<feature type="region of interest" description="Disordered" evidence="6">
    <location>
        <begin position="73"/>
        <end position="101"/>
    </location>
</feature>
<feature type="domain" description="DUF7081" evidence="8">
    <location>
        <begin position="233"/>
        <end position="327"/>
    </location>
</feature>
<dbReference type="InterPro" id="IPR055508">
    <property type="entry name" value="DUF7081"/>
</dbReference>
<dbReference type="PANTHER" id="PTHR33345">
    <property type="entry name" value="ADAPTER PROTEIN, PUTATIVE-RELATED"/>
    <property type="match status" value="1"/>
</dbReference>
<dbReference type="GO" id="GO:0005634">
    <property type="term" value="C:nucleus"/>
    <property type="evidence" value="ECO:0007669"/>
    <property type="project" value="UniProtKB-SubCell"/>
</dbReference>
<feature type="region of interest" description="Disordered" evidence="6">
    <location>
        <begin position="1"/>
        <end position="20"/>
    </location>
</feature>
<dbReference type="Pfam" id="PF07227">
    <property type="entry name" value="PHD_Oberon"/>
    <property type="match status" value="1"/>
</dbReference>
<accession>A0AAD6MB04</accession>
<evidence type="ECO:0000313" key="10">
    <source>
        <dbReference type="EMBL" id="KAJ6981705.1"/>
    </source>
</evidence>
<evidence type="ECO:0000256" key="5">
    <source>
        <dbReference type="ARBA" id="ARBA00023242"/>
    </source>
</evidence>
<dbReference type="InterPro" id="IPR056034">
    <property type="entry name" value="DUF7615"/>
</dbReference>
<feature type="domain" description="DUF7615" evidence="9">
    <location>
        <begin position="580"/>
        <end position="684"/>
    </location>
</feature>
<evidence type="ECO:0000259" key="7">
    <source>
        <dbReference type="Pfam" id="PF07227"/>
    </source>
</evidence>
<dbReference type="Proteomes" id="UP001164929">
    <property type="component" value="Chromosome 10"/>
</dbReference>
<feature type="compositionally biased region" description="Polar residues" evidence="6">
    <location>
        <begin position="78"/>
        <end position="101"/>
    </location>
</feature>